<proteinExistence type="predicted"/>
<gene>
    <name evidence="1" type="ORF">M378DRAFT_215962</name>
</gene>
<evidence type="ECO:0000313" key="2">
    <source>
        <dbReference type="Proteomes" id="UP000054549"/>
    </source>
</evidence>
<accession>A0A0C2TVN7</accession>
<sequence length="160" mass="17566">MSTCSKLKVINGSGIFLFSAIDELYSNVRSWVLVAVACGAGSCVKYVFVSHEFSVASLMAVILSLNLYSRILHKSQCPSSFSRPLLAADSRKVVSQPCALSQSPKLYGTTNDAEPFTARAFTLDWRPFHERRGVKSCRSVAHQEPGLSTQVQSSKMTRID</sequence>
<dbReference type="HOGENOM" id="CLU_1651702_0_0_1"/>
<evidence type="ECO:0000313" key="1">
    <source>
        <dbReference type="EMBL" id="KIL71404.1"/>
    </source>
</evidence>
<protein>
    <submittedName>
        <fullName evidence="1">Uncharacterized protein</fullName>
    </submittedName>
</protein>
<dbReference type="InParanoid" id="A0A0C2TVN7"/>
<organism evidence="1 2">
    <name type="scientific">Amanita muscaria (strain Koide BX008)</name>
    <dbReference type="NCBI Taxonomy" id="946122"/>
    <lineage>
        <taxon>Eukaryota</taxon>
        <taxon>Fungi</taxon>
        <taxon>Dikarya</taxon>
        <taxon>Basidiomycota</taxon>
        <taxon>Agaricomycotina</taxon>
        <taxon>Agaricomycetes</taxon>
        <taxon>Agaricomycetidae</taxon>
        <taxon>Agaricales</taxon>
        <taxon>Pluteineae</taxon>
        <taxon>Amanitaceae</taxon>
        <taxon>Amanita</taxon>
    </lineage>
</organism>
<dbReference type="Proteomes" id="UP000054549">
    <property type="component" value="Unassembled WGS sequence"/>
</dbReference>
<name>A0A0C2TVN7_AMAMK</name>
<dbReference type="AlphaFoldDB" id="A0A0C2TVN7"/>
<keyword evidence="2" id="KW-1185">Reference proteome</keyword>
<reference evidence="1 2" key="1">
    <citation type="submission" date="2014-04" db="EMBL/GenBank/DDBJ databases">
        <title>Evolutionary Origins and Diversification of the Mycorrhizal Mutualists.</title>
        <authorList>
            <consortium name="DOE Joint Genome Institute"/>
            <consortium name="Mycorrhizal Genomics Consortium"/>
            <person name="Kohler A."/>
            <person name="Kuo A."/>
            <person name="Nagy L.G."/>
            <person name="Floudas D."/>
            <person name="Copeland A."/>
            <person name="Barry K.W."/>
            <person name="Cichocki N."/>
            <person name="Veneault-Fourrey C."/>
            <person name="LaButti K."/>
            <person name="Lindquist E.A."/>
            <person name="Lipzen A."/>
            <person name="Lundell T."/>
            <person name="Morin E."/>
            <person name="Murat C."/>
            <person name="Riley R."/>
            <person name="Ohm R."/>
            <person name="Sun H."/>
            <person name="Tunlid A."/>
            <person name="Henrissat B."/>
            <person name="Grigoriev I.V."/>
            <person name="Hibbett D.S."/>
            <person name="Martin F."/>
        </authorList>
    </citation>
    <scope>NUCLEOTIDE SEQUENCE [LARGE SCALE GENOMIC DNA]</scope>
    <source>
        <strain evidence="1 2">Koide BX008</strain>
    </source>
</reference>
<dbReference type="EMBL" id="KN818222">
    <property type="protein sequence ID" value="KIL71404.1"/>
    <property type="molecule type" value="Genomic_DNA"/>
</dbReference>